<evidence type="ECO:0000256" key="1">
    <source>
        <dbReference type="ARBA" id="ARBA00006096"/>
    </source>
</evidence>
<dbReference type="InterPro" id="IPR000667">
    <property type="entry name" value="Peptidase_S13"/>
</dbReference>
<accession>A0ABW5NMN7</accession>
<gene>
    <name evidence="4" type="primary">dacB</name>
    <name evidence="4" type="ORF">ACFSQ3_13300</name>
</gene>
<dbReference type="Gene3D" id="3.50.80.20">
    <property type="entry name" value="D-Ala-D-Ala carboxypeptidase C, peptidase S13"/>
    <property type="match status" value="1"/>
</dbReference>
<dbReference type="EC" id="3.4.16.4" evidence="4"/>
<reference evidence="5" key="1">
    <citation type="journal article" date="2019" name="Int. J. Syst. Evol. Microbiol.">
        <title>The Global Catalogue of Microorganisms (GCM) 10K type strain sequencing project: providing services to taxonomists for standard genome sequencing and annotation.</title>
        <authorList>
            <consortium name="The Broad Institute Genomics Platform"/>
            <consortium name="The Broad Institute Genome Sequencing Center for Infectious Disease"/>
            <person name="Wu L."/>
            <person name="Ma J."/>
        </authorList>
    </citation>
    <scope>NUCLEOTIDE SEQUENCE [LARGE SCALE GENOMIC DNA]</scope>
    <source>
        <strain evidence="5">KCTC 42248</strain>
    </source>
</reference>
<keyword evidence="5" id="KW-1185">Reference proteome</keyword>
<keyword evidence="3" id="KW-0732">Signal</keyword>
<dbReference type="GO" id="GO:0009002">
    <property type="term" value="F:serine-type D-Ala-D-Ala carboxypeptidase activity"/>
    <property type="evidence" value="ECO:0007669"/>
    <property type="project" value="UniProtKB-EC"/>
</dbReference>
<proteinExistence type="inferred from homology"/>
<dbReference type="Proteomes" id="UP001597393">
    <property type="component" value="Unassembled WGS sequence"/>
</dbReference>
<evidence type="ECO:0000313" key="4">
    <source>
        <dbReference type="EMBL" id="MFD2599928.1"/>
    </source>
</evidence>
<organism evidence="4 5">
    <name type="scientific">Sphingobacterium corticis</name>
    <dbReference type="NCBI Taxonomy" id="1812823"/>
    <lineage>
        <taxon>Bacteria</taxon>
        <taxon>Pseudomonadati</taxon>
        <taxon>Bacteroidota</taxon>
        <taxon>Sphingobacteriia</taxon>
        <taxon>Sphingobacteriales</taxon>
        <taxon>Sphingobacteriaceae</taxon>
        <taxon>Sphingobacterium</taxon>
    </lineage>
</organism>
<dbReference type="RefSeq" id="WP_380870069.1">
    <property type="nucleotide sequence ID" value="NZ_JBHUMA010000007.1"/>
</dbReference>
<keyword evidence="4" id="KW-0121">Carboxypeptidase</keyword>
<keyword evidence="4" id="KW-0645">Protease</keyword>
<evidence type="ECO:0000256" key="3">
    <source>
        <dbReference type="SAM" id="SignalP"/>
    </source>
</evidence>
<dbReference type="PANTHER" id="PTHR30023:SF0">
    <property type="entry name" value="PENICILLIN-SENSITIVE CARBOXYPEPTIDASE A"/>
    <property type="match status" value="1"/>
</dbReference>
<dbReference type="Gene3D" id="3.40.710.10">
    <property type="entry name" value="DD-peptidase/beta-lactamase superfamily"/>
    <property type="match status" value="2"/>
</dbReference>
<comment type="similarity">
    <text evidence="1">Belongs to the peptidase S13 family.</text>
</comment>
<dbReference type="PRINTS" id="PR00922">
    <property type="entry name" value="DADACBPTASE3"/>
</dbReference>
<feature type="signal peptide" evidence="3">
    <location>
        <begin position="1"/>
        <end position="21"/>
    </location>
</feature>
<dbReference type="NCBIfam" id="TIGR00666">
    <property type="entry name" value="PBP4"/>
    <property type="match status" value="1"/>
</dbReference>
<dbReference type="PANTHER" id="PTHR30023">
    <property type="entry name" value="D-ALANYL-D-ALANINE CARBOXYPEPTIDASE"/>
    <property type="match status" value="1"/>
</dbReference>
<sequence length="470" mass="51738">MAYFRIAFIFIFLFVSASSFAQTLPSNIQKAFSQFQREANLSNNQAAFFVTNSKTGETIFAHQTNSGMATASTLKVITSITAFDLLGSDFSYTTTLSYSGKIDQNGILRGDIIVRGSGDPTLGSDRYDAMKAQNILDHWTFAMKKLGIKQIDGRIIGDDRLFDGNQVPTGWPTADIGNYYGAGVSGLNWKENKAGITFAPGAVGSRTHISKWTDDVSYLSIKNEVTTGSPGSGDRVYGFSSPYATSILLKGTFGKDLKKTIEVSIPDPAFQLAHDLKANLEQEGIAVHGSAASAFQLQNYRDQPTQLITEHQSPKLPQIIHWFNHKSINLYGEALLKTIGNIKKSLRTTAESADYAKGYWKQTLNIPVSDLGTLDGSGLSPENRVTASAMNRIMQYATNRSWYKDFFESLPSINNMKMKSGTIGGVLAYSGYQTTRDGQQLTFTLFVNNYKGSTSAMRQRMFKLLNVLKQ</sequence>
<evidence type="ECO:0000313" key="5">
    <source>
        <dbReference type="Proteomes" id="UP001597393"/>
    </source>
</evidence>
<protein>
    <submittedName>
        <fullName evidence="4">D-alanyl-D-alanine carboxypeptidase/D-alanyl-D-alanine-endopeptidase</fullName>
        <ecNumber evidence="4">3.4.16.4</ecNumber>
    </submittedName>
</protein>
<keyword evidence="2 4" id="KW-0378">Hydrolase</keyword>
<comment type="caution">
    <text evidence="4">The sequence shown here is derived from an EMBL/GenBank/DDBJ whole genome shotgun (WGS) entry which is preliminary data.</text>
</comment>
<feature type="chain" id="PRO_5045222561" evidence="3">
    <location>
        <begin position="22"/>
        <end position="470"/>
    </location>
</feature>
<name>A0ABW5NMN7_9SPHI</name>
<evidence type="ECO:0000256" key="2">
    <source>
        <dbReference type="ARBA" id="ARBA00022801"/>
    </source>
</evidence>
<dbReference type="SUPFAM" id="SSF56601">
    <property type="entry name" value="beta-lactamase/transpeptidase-like"/>
    <property type="match status" value="1"/>
</dbReference>
<dbReference type="EMBL" id="JBHUMA010000007">
    <property type="protein sequence ID" value="MFD2599928.1"/>
    <property type="molecule type" value="Genomic_DNA"/>
</dbReference>
<dbReference type="Pfam" id="PF02113">
    <property type="entry name" value="Peptidase_S13"/>
    <property type="match status" value="2"/>
</dbReference>
<dbReference type="InterPro" id="IPR012338">
    <property type="entry name" value="Beta-lactam/transpept-like"/>
</dbReference>